<evidence type="ECO:0000256" key="1">
    <source>
        <dbReference type="ARBA" id="ARBA00004814"/>
    </source>
</evidence>
<dbReference type="EMBL" id="CP059734">
    <property type="protein sequence ID" value="WDE08796.1"/>
    <property type="molecule type" value="Genomic_DNA"/>
</dbReference>
<comment type="catalytic activity">
    <reaction evidence="6">
        <text>L-tryptophan + O2 = indole-3-acetamide + CO2 + H2O</text>
        <dbReference type="Rhea" id="RHEA:16165"/>
        <dbReference type="ChEBI" id="CHEBI:15377"/>
        <dbReference type="ChEBI" id="CHEBI:15379"/>
        <dbReference type="ChEBI" id="CHEBI:16031"/>
        <dbReference type="ChEBI" id="CHEBI:16526"/>
        <dbReference type="ChEBI" id="CHEBI:57912"/>
        <dbReference type="EC" id="1.13.12.3"/>
    </reaction>
</comment>
<evidence type="ECO:0000313" key="9">
    <source>
        <dbReference type="Proteomes" id="UP000032352"/>
    </source>
</evidence>
<dbReference type="Gene3D" id="3.90.660.10">
    <property type="match status" value="2"/>
</dbReference>
<dbReference type="SUPFAM" id="SSF51905">
    <property type="entry name" value="FAD/NAD(P)-binding domain"/>
    <property type="match status" value="1"/>
</dbReference>
<dbReference type="PANTHER" id="PTHR10742:SF410">
    <property type="entry name" value="LYSINE-SPECIFIC HISTONE DEMETHYLASE 2"/>
    <property type="match status" value="1"/>
</dbReference>
<keyword evidence="9" id="KW-1185">Reference proteome</keyword>
<evidence type="ECO:0000256" key="4">
    <source>
        <dbReference type="ARBA" id="ARBA00017871"/>
    </source>
</evidence>
<dbReference type="PANTHER" id="PTHR10742">
    <property type="entry name" value="FLAVIN MONOAMINE OXIDASE"/>
    <property type="match status" value="1"/>
</dbReference>
<name>A0AAE9Z8T0_9GAMM</name>
<evidence type="ECO:0000256" key="5">
    <source>
        <dbReference type="ARBA" id="ARBA00023070"/>
    </source>
</evidence>
<evidence type="ECO:0000256" key="6">
    <source>
        <dbReference type="ARBA" id="ARBA00047321"/>
    </source>
</evidence>
<evidence type="ECO:0000259" key="7">
    <source>
        <dbReference type="Pfam" id="PF01593"/>
    </source>
</evidence>
<reference evidence="8 9" key="2">
    <citation type="journal article" date="2022" name="Mar. Drugs">
        <title>Bioassay-Guided Fractionation Leads to the Detection of Cholic Acid Generated by the Rare Thalassomonas sp.</title>
        <authorList>
            <person name="Pheiffer F."/>
            <person name="Schneider Y.K."/>
            <person name="Hansen E.H."/>
            <person name="Andersen J.H."/>
            <person name="Isaksson J."/>
            <person name="Busche T."/>
            <person name="R C."/>
            <person name="Kalinowski J."/>
            <person name="Zyl L.V."/>
            <person name="Trindade M."/>
        </authorList>
    </citation>
    <scope>NUCLEOTIDE SEQUENCE [LARGE SCALE GENOMIC DNA]</scope>
    <source>
        <strain evidence="8 9">XOM25</strain>
    </source>
</reference>
<sequence length="427" mass="47832">MKMNMKMNMKMHTVFKEKKRSTSNKVFCKLLLKVGLGIPLLTSMLAGCLNKSISPVNSSDVKFDGKVLIIGAGAAGLTAGHILKQQNIPFQIIEASPGFGGRIKKNEQLADFPIDVGAEWIHTDPKILNEILNDPKVNMDLEVVPYSPQSIYGIVDNKLAQDTEFAKTYSEYKFKRDTWFDFFERFIVPGIEQNITYNTPVTGIDYSGEKVLVKTINGQSFSGDKVIVTVPVSILQEGSINFNPALPPEKNDALEQLYMPDALKVFIKFSEKFYPDMLYAGDPEAGEYDENGDKLFYDAAFNKDSNDNILGFFTTGDYASDYVHLTEEEMLNKILAELDALYDGKASQLYESHVFHNWSMEPFIQGSYAHYLDYSVVEEMARPINNKVYFAGEGYNTDMYTGTSTVHAAAKSAYTAVEDILTITESK</sequence>
<keyword evidence="5" id="KW-0073">Auxin biosynthesis</keyword>
<dbReference type="PRINTS" id="PR00469">
    <property type="entry name" value="PNDRDTASEII"/>
</dbReference>
<dbReference type="InterPro" id="IPR050281">
    <property type="entry name" value="Flavin_monoamine_oxidase"/>
</dbReference>
<dbReference type="Gene3D" id="3.50.50.60">
    <property type="entry name" value="FAD/NAD(P)-binding domain"/>
    <property type="match status" value="2"/>
</dbReference>
<feature type="domain" description="Amine oxidase" evidence="7">
    <location>
        <begin position="194"/>
        <end position="421"/>
    </location>
</feature>
<dbReference type="EC" id="1.13.12.3" evidence="3"/>
<dbReference type="Proteomes" id="UP000032352">
    <property type="component" value="Chromosome pTvir"/>
</dbReference>
<dbReference type="InterPro" id="IPR036188">
    <property type="entry name" value="FAD/NAD-bd_sf"/>
</dbReference>
<evidence type="ECO:0000256" key="3">
    <source>
        <dbReference type="ARBA" id="ARBA00012535"/>
    </source>
</evidence>
<dbReference type="Pfam" id="PF01593">
    <property type="entry name" value="Amino_oxidase"/>
    <property type="match status" value="1"/>
</dbReference>
<organism evidence="8 9">
    <name type="scientific">Thalassomonas viridans</name>
    <dbReference type="NCBI Taxonomy" id="137584"/>
    <lineage>
        <taxon>Bacteria</taxon>
        <taxon>Pseudomonadati</taxon>
        <taxon>Pseudomonadota</taxon>
        <taxon>Gammaproteobacteria</taxon>
        <taxon>Alteromonadales</taxon>
        <taxon>Colwelliaceae</taxon>
        <taxon>Thalassomonas</taxon>
    </lineage>
</organism>
<dbReference type="InterPro" id="IPR002937">
    <property type="entry name" value="Amino_oxidase"/>
</dbReference>
<reference evidence="8 9" key="1">
    <citation type="journal article" date="2015" name="Genome Announc.">
        <title>Draft Genome Sequences of Marine Isolates of Thalassomonas viridans and Thalassomonas actiniarum.</title>
        <authorList>
            <person name="Olonade I."/>
            <person name="van Zyl L.J."/>
            <person name="Trindade M."/>
        </authorList>
    </citation>
    <scope>NUCLEOTIDE SEQUENCE [LARGE SCALE GENOMIC DNA]</scope>
    <source>
        <strain evidence="8 9">XOM25</strain>
    </source>
</reference>
<evidence type="ECO:0000256" key="2">
    <source>
        <dbReference type="ARBA" id="ARBA00005833"/>
    </source>
</evidence>
<dbReference type="Pfam" id="PF13450">
    <property type="entry name" value="NAD_binding_8"/>
    <property type="match status" value="1"/>
</dbReference>
<dbReference type="SUPFAM" id="SSF54373">
    <property type="entry name" value="FAD-linked reductases, C-terminal domain"/>
    <property type="match status" value="1"/>
</dbReference>
<accession>A0AAE9Z8T0</accession>
<dbReference type="AlphaFoldDB" id="A0AAE9Z8T0"/>
<comment type="pathway">
    <text evidence="1">Plant hormone metabolism; auxin biosynthesis.</text>
</comment>
<dbReference type="GO" id="GO:0050361">
    <property type="term" value="F:tryptophan 2-monooxygenase activity"/>
    <property type="evidence" value="ECO:0007669"/>
    <property type="project" value="UniProtKB-EC"/>
</dbReference>
<dbReference type="RefSeq" id="WP_044842742.1">
    <property type="nucleotide sequence ID" value="NZ_CP059734.1"/>
</dbReference>
<dbReference type="KEGG" id="tvd:SG34_033425"/>
<gene>
    <name evidence="8" type="ORF">SG34_033425</name>
</gene>
<comment type="similarity">
    <text evidence="2">Belongs to the tryptophan 2-monooxygenase family.</text>
</comment>
<dbReference type="GO" id="GO:0009851">
    <property type="term" value="P:auxin biosynthetic process"/>
    <property type="evidence" value="ECO:0007669"/>
    <property type="project" value="UniProtKB-KW"/>
</dbReference>
<protein>
    <recommendedName>
        <fullName evidence="4">Tryptophan 2-monooxygenase</fullName>
        <ecNumber evidence="3">1.13.12.3</ecNumber>
    </recommendedName>
</protein>
<evidence type="ECO:0000313" key="8">
    <source>
        <dbReference type="EMBL" id="WDE08796.1"/>
    </source>
</evidence>
<proteinExistence type="inferred from homology"/>